<dbReference type="Gene3D" id="3.40.630.30">
    <property type="match status" value="1"/>
</dbReference>
<proteinExistence type="inferred from homology"/>
<dbReference type="EMBL" id="SODL02000002">
    <property type="protein sequence ID" value="MCP2367444.1"/>
    <property type="molecule type" value="Genomic_DNA"/>
</dbReference>
<evidence type="ECO:0000256" key="2">
    <source>
        <dbReference type="ARBA" id="ARBA00023315"/>
    </source>
</evidence>
<feature type="domain" description="N-acetyltransferase" evidence="4">
    <location>
        <begin position="6"/>
        <end position="175"/>
    </location>
</feature>
<keyword evidence="6" id="KW-0687">Ribonucleoprotein</keyword>
<evidence type="ECO:0000256" key="3">
    <source>
        <dbReference type="ARBA" id="ARBA00038502"/>
    </source>
</evidence>
<dbReference type="InterPro" id="IPR051531">
    <property type="entry name" value="N-acetyltransferase"/>
</dbReference>
<dbReference type="GO" id="GO:0008999">
    <property type="term" value="F:protein-N-terminal-alanine acetyltransferase activity"/>
    <property type="evidence" value="ECO:0007669"/>
    <property type="project" value="UniProtKB-EC"/>
</dbReference>
<comment type="similarity">
    <text evidence="3">Belongs to the acetyltransferase family. RimJ subfamily.</text>
</comment>
<evidence type="ECO:0000313" key="7">
    <source>
        <dbReference type="Proteomes" id="UP000199482"/>
    </source>
</evidence>
<dbReference type="EMBL" id="LT629755">
    <property type="protein sequence ID" value="SDR69937.1"/>
    <property type="molecule type" value="Genomic_DNA"/>
</dbReference>
<keyword evidence="1 6" id="KW-0808">Transferase</keyword>
<dbReference type="Proteomes" id="UP000199482">
    <property type="component" value="Chromosome I"/>
</dbReference>
<evidence type="ECO:0000313" key="6">
    <source>
        <dbReference type="EMBL" id="SDR69937.1"/>
    </source>
</evidence>
<dbReference type="SUPFAM" id="SSF55729">
    <property type="entry name" value="Acyl-CoA N-acyltransferases (Nat)"/>
    <property type="match status" value="1"/>
</dbReference>
<sequence length="177" mass="19279">MNPERPRVRLMQPEDAEELSAVRTREQEFLAPWEPVRPDGFTTVAGQADIIAASLRLHEAGQSFPLVILDDDGAIIGSMVLSGIIRGPFLSANLGYWVASSANGRGYATSAARATLALAFGELGLHRVQAATLPHNAASQRVLAKNGFERIGYAPRYLQIAGQWQDHVLFQRIADDD</sequence>
<dbReference type="PROSITE" id="PS51186">
    <property type="entry name" value="GNAT"/>
    <property type="match status" value="1"/>
</dbReference>
<dbReference type="PANTHER" id="PTHR43792:SF8">
    <property type="entry name" value="[RIBOSOMAL PROTEIN US5]-ALANINE N-ACETYLTRANSFERASE"/>
    <property type="match status" value="1"/>
</dbReference>
<protein>
    <submittedName>
        <fullName evidence="5">Ribosomal-protein-alanine N-acetyltransferase</fullName>
        <ecNumber evidence="5">2.3.1.267</ecNumber>
    </submittedName>
    <submittedName>
        <fullName evidence="6">[SSU ribosomal protein S5P]-alanine acetyltransferase</fullName>
    </submittedName>
</protein>
<evidence type="ECO:0000256" key="1">
    <source>
        <dbReference type="ARBA" id="ARBA00022679"/>
    </source>
</evidence>
<reference evidence="7" key="2">
    <citation type="submission" date="2016-10" db="EMBL/GenBank/DDBJ databases">
        <authorList>
            <person name="Varghese N."/>
            <person name="Submissions S."/>
        </authorList>
    </citation>
    <scope>NUCLEOTIDE SEQUENCE [LARGE SCALE GENOMIC DNA]</scope>
    <source>
        <strain evidence="7">CPCC 202695</strain>
    </source>
</reference>
<evidence type="ECO:0000313" key="8">
    <source>
        <dbReference type="Proteomes" id="UP000893823"/>
    </source>
</evidence>
<dbReference type="InterPro" id="IPR016181">
    <property type="entry name" value="Acyl_CoA_acyltransferase"/>
</dbReference>
<dbReference type="PANTHER" id="PTHR43792">
    <property type="entry name" value="GNAT FAMILY, PUTATIVE (AFU_ORTHOLOGUE AFUA_3G00765)-RELATED-RELATED"/>
    <property type="match status" value="1"/>
</dbReference>
<dbReference type="GO" id="GO:0005840">
    <property type="term" value="C:ribosome"/>
    <property type="evidence" value="ECO:0007669"/>
    <property type="project" value="UniProtKB-KW"/>
</dbReference>
<reference evidence="5" key="3">
    <citation type="submission" date="2022-06" db="EMBL/GenBank/DDBJ databases">
        <title>Genomic Encyclopedia of Type Strains, Phase III (KMG-III): the genomes of soil and plant-associated and newly described type strains.</title>
        <authorList>
            <person name="Whitman W."/>
        </authorList>
    </citation>
    <scope>NUCLEOTIDE SEQUENCE</scope>
    <source>
        <strain evidence="5">CPCC 202695</strain>
    </source>
</reference>
<gene>
    <name evidence="5" type="ORF">BCL57_001598</name>
    <name evidence="6" type="ORF">SAMN04489721_0009</name>
</gene>
<organism evidence="6 7">
    <name type="scientific">Agromyces flavus</name>
    <dbReference type="NCBI Taxonomy" id="589382"/>
    <lineage>
        <taxon>Bacteria</taxon>
        <taxon>Bacillati</taxon>
        <taxon>Actinomycetota</taxon>
        <taxon>Actinomycetes</taxon>
        <taxon>Micrococcales</taxon>
        <taxon>Microbacteriaceae</taxon>
        <taxon>Agromyces</taxon>
    </lineage>
</organism>
<dbReference type="AlphaFoldDB" id="A0A1H1L6A7"/>
<dbReference type="STRING" id="589382.SAMN04489721_0009"/>
<dbReference type="Pfam" id="PF13302">
    <property type="entry name" value="Acetyltransf_3"/>
    <property type="match status" value="1"/>
</dbReference>
<reference evidence="6" key="1">
    <citation type="submission" date="2016-10" db="EMBL/GenBank/DDBJ databases">
        <authorList>
            <person name="de Groot N.N."/>
        </authorList>
    </citation>
    <scope>NUCLEOTIDE SEQUENCE [LARGE SCALE GENOMIC DNA]</scope>
    <source>
        <strain evidence="6">CPCC 202695</strain>
    </source>
</reference>
<dbReference type="EC" id="2.3.1.267" evidence="5"/>
<name>A0A1H1L6A7_9MICO</name>
<keyword evidence="2 5" id="KW-0012">Acyltransferase</keyword>
<dbReference type="Proteomes" id="UP000893823">
    <property type="component" value="Unassembled WGS sequence"/>
</dbReference>
<dbReference type="RefSeq" id="WP_229724484.1">
    <property type="nucleotide sequence ID" value="NZ_BMDN01000002.1"/>
</dbReference>
<evidence type="ECO:0000313" key="5">
    <source>
        <dbReference type="EMBL" id="MCP2367444.1"/>
    </source>
</evidence>
<accession>A0A1H1L6A7</accession>
<keyword evidence="6" id="KW-0689">Ribosomal protein</keyword>
<dbReference type="InterPro" id="IPR000182">
    <property type="entry name" value="GNAT_dom"/>
</dbReference>
<keyword evidence="8" id="KW-1185">Reference proteome</keyword>
<dbReference type="GO" id="GO:0005737">
    <property type="term" value="C:cytoplasm"/>
    <property type="evidence" value="ECO:0007669"/>
    <property type="project" value="TreeGrafter"/>
</dbReference>
<evidence type="ECO:0000259" key="4">
    <source>
        <dbReference type="PROSITE" id="PS51186"/>
    </source>
</evidence>